<feature type="compositionally biased region" description="Low complexity" evidence="1">
    <location>
        <begin position="132"/>
        <end position="148"/>
    </location>
</feature>
<dbReference type="PANTHER" id="PTHR34193:SF21">
    <property type="entry name" value="OS05G0493200 PROTEIN"/>
    <property type="match status" value="1"/>
</dbReference>
<reference evidence="2" key="1">
    <citation type="journal article" date="2021" name="bioRxiv">
        <title>Whole Genome Assembly and Annotation of Northern Wild Rice, Zizania palustris L., Supports a Whole Genome Duplication in the Zizania Genus.</title>
        <authorList>
            <person name="Haas M."/>
            <person name="Kono T."/>
            <person name="Macchietto M."/>
            <person name="Millas R."/>
            <person name="McGilp L."/>
            <person name="Shao M."/>
            <person name="Duquette J."/>
            <person name="Hirsch C.N."/>
            <person name="Kimball J."/>
        </authorList>
    </citation>
    <scope>NUCLEOTIDE SEQUENCE</scope>
    <source>
        <tissue evidence="2">Fresh leaf tissue</tissue>
    </source>
</reference>
<keyword evidence="3" id="KW-1185">Reference proteome</keyword>
<dbReference type="PANTHER" id="PTHR34193">
    <property type="entry name" value="OS11G0199801 PROTEIN"/>
    <property type="match status" value="1"/>
</dbReference>
<reference evidence="2" key="2">
    <citation type="submission" date="2021-02" db="EMBL/GenBank/DDBJ databases">
        <authorList>
            <person name="Kimball J.A."/>
            <person name="Haas M.W."/>
            <person name="Macchietto M."/>
            <person name="Kono T."/>
            <person name="Duquette J."/>
            <person name="Shao M."/>
        </authorList>
    </citation>
    <scope>NUCLEOTIDE SEQUENCE</scope>
    <source>
        <tissue evidence="2">Fresh leaf tissue</tissue>
    </source>
</reference>
<comment type="caution">
    <text evidence="2">The sequence shown here is derived from an EMBL/GenBank/DDBJ whole genome shotgun (WGS) entry which is preliminary data.</text>
</comment>
<dbReference type="EMBL" id="JAAALK010000701">
    <property type="protein sequence ID" value="KAG8044415.1"/>
    <property type="molecule type" value="Genomic_DNA"/>
</dbReference>
<proteinExistence type="predicted"/>
<sequence>MEARARQIARSREEMIAFLADFSGGGDDGCDRELSFSDLVVESEKTRRDDGGGDISNAAATTTTRAPEMGKGPGTGRSESSSSFEQQAAAARERERERRLRRRRSDSRGSGGGSADGVLLNFYVPGLRRSMTTPRPGRTTTLPAAAAPATAAAGKARIDRPPGVGCWPALWCSGGRDHRKTPSKPPARRHNTRAAL</sequence>
<evidence type="ECO:0000313" key="3">
    <source>
        <dbReference type="Proteomes" id="UP000729402"/>
    </source>
</evidence>
<name>A0A8J5V099_ZIZPA</name>
<feature type="region of interest" description="Disordered" evidence="1">
    <location>
        <begin position="43"/>
        <end position="148"/>
    </location>
</feature>
<feature type="compositionally biased region" description="Low complexity" evidence="1">
    <location>
        <begin position="76"/>
        <end position="90"/>
    </location>
</feature>
<evidence type="ECO:0000256" key="1">
    <source>
        <dbReference type="SAM" id="MobiDB-lite"/>
    </source>
</evidence>
<evidence type="ECO:0000313" key="2">
    <source>
        <dbReference type="EMBL" id="KAG8044415.1"/>
    </source>
</evidence>
<organism evidence="2 3">
    <name type="scientific">Zizania palustris</name>
    <name type="common">Northern wild rice</name>
    <dbReference type="NCBI Taxonomy" id="103762"/>
    <lineage>
        <taxon>Eukaryota</taxon>
        <taxon>Viridiplantae</taxon>
        <taxon>Streptophyta</taxon>
        <taxon>Embryophyta</taxon>
        <taxon>Tracheophyta</taxon>
        <taxon>Spermatophyta</taxon>
        <taxon>Magnoliopsida</taxon>
        <taxon>Liliopsida</taxon>
        <taxon>Poales</taxon>
        <taxon>Poaceae</taxon>
        <taxon>BOP clade</taxon>
        <taxon>Oryzoideae</taxon>
        <taxon>Oryzeae</taxon>
        <taxon>Zizaniinae</taxon>
        <taxon>Zizania</taxon>
    </lineage>
</organism>
<dbReference type="Proteomes" id="UP000729402">
    <property type="component" value="Unassembled WGS sequence"/>
</dbReference>
<dbReference type="AlphaFoldDB" id="A0A8J5V099"/>
<gene>
    <name evidence="2" type="ORF">GUJ93_ZPchr0054g2854</name>
</gene>
<feature type="compositionally biased region" description="Basic residues" evidence="1">
    <location>
        <begin position="177"/>
        <end position="196"/>
    </location>
</feature>
<dbReference type="OrthoDB" id="695018at2759"/>
<feature type="region of interest" description="Disordered" evidence="1">
    <location>
        <begin position="174"/>
        <end position="196"/>
    </location>
</feature>
<protein>
    <submittedName>
        <fullName evidence="2">Uncharacterized protein</fullName>
    </submittedName>
</protein>
<accession>A0A8J5V099</accession>